<feature type="domain" description="RING-type" evidence="2">
    <location>
        <begin position="37"/>
        <end position="79"/>
    </location>
</feature>
<organism evidence="3 4">
    <name type="scientific">Apostasia shenzhenica</name>
    <dbReference type="NCBI Taxonomy" id="1088818"/>
    <lineage>
        <taxon>Eukaryota</taxon>
        <taxon>Viridiplantae</taxon>
        <taxon>Streptophyta</taxon>
        <taxon>Embryophyta</taxon>
        <taxon>Tracheophyta</taxon>
        <taxon>Spermatophyta</taxon>
        <taxon>Magnoliopsida</taxon>
        <taxon>Liliopsida</taxon>
        <taxon>Asparagales</taxon>
        <taxon>Orchidaceae</taxon>
        <taxon>Apostasioideae</taxon>
        <taxon>Apostasia</taxon>
    </lineage>
</organism>
<accession>A0A2I0A8S5</accession>
<dbReference type="UniPathway" id="UPA00143"/>
<evidence type="ECO:0000256" key="1">
    <source>
        <dbReference type="PROSITE-ProRule" id="PRU00175"/>
    </source>
</evidence>
<dbReference type="InterPro" id="IPR001841">
    <property type="entry name" value="Znf_RING"/>
</dbReference>
<proteinExistence type="predicted"/>
<protein>
    <submittedName>
        <fullName evidence="3">RING-H2 finger protein ATL51</fullName>
        <ecNumber evidence="3">2.3.-.-</ecNumber>
    </submittedName>
</protein>
<dbReference type="Pfam" id="PF13639">
    <property type="entry name" value="zf-RING_2"/>
    <property type="match status" value="1"/>
</dbReference>
<dbReference type="GO" id="GO:0016746">
    <property type="term" value="F:acyltransferase activity"/>
    <property type="evidence" value="ECO:0007669"/>
    <property type="project" value="UniProtKB-KW"/>
</dbReference>
<dbReference type="SUPFAM" id="SSF57850">
    <property type="entry name" value="RING/U-box"/>
    <property type="match status" value="1"/>
</dbReference>
<keyword evidence="3" id="KW-0808">Transferase</keyword>
<keyword evidence="1" id="KW-0863">Zinc-finger</keyword>
<evidence type="ECO:0000313" key="4">
    <source>
        <dbReference type="Proteomes" id="UP000236161"/>
    </source>
</evidence>
<dbReference type="GO" id="GO:0016567">
    <property type="term" value="P:protein ubiquitination"/>
    <property type="evidence" value="ECO:0007669"/>
    <property type="project" value="UniProtKB-UniPathway"/>
</dbReference>
<keyword evidence="1" id="KW-0479">Metal-binding</keyword>
<reference evidence="3 4" key="1">
    <citation type="journal article" date="2017" name="Nature">
        <title>The Apostasia genome and the evolution of orchids.</title>
        <authorList>
            <person name="Zhang G.Q."/>
            <person name="Liu K.W."/>
            <person name="Li Z."/>
            <person name="Lohaus R."/>
            <person name="Hsiao Y.Y."/>
            <person name="Niu S.C."/>
            <person name="Wang J.Y."/>
            <person name="Lin Y.C."/>
            <person name="Xu Q."/>
            <person name="Chen L.J."/>
            <person name="Yoshida K."/>
            <person name="Fujiwara S."/>
            <person name="Wang Z.W."/>
            <person name="Zhang Y.Q."/>
            <person name="Mitsuda N."/>
            <person name="Wang M."/>
            <person name="Liu G.H."/>
            <person name="Pecoraro L."/>
            <person name="Huang H.X."/>
            <person name="Xiao X.J."/>
            <person name="Lin M."/>
            <person name="Wu X.Y."/>
            <person name="Wu W.L."/>
            <person name="Chen Y.Y."/>
            <person name="Chang S.B."/>
            <person name="Sakamoto S."/>
            <person name="Ohme-Takagi M."/>
            <person name="Yagi M."/>
            <person name="Zeng S.J."/>
            <person name="Shen C.Y."/>
            <person name="Yeh C.M."/>
            <person name="Luo Y.B."/>
            <person name="Tsai W.C."/>
            <person name="Van de Peer Y."/>
            <person name="Liu Z.J."/>
        </authorList>
    </citation>
    <scope>NUCLEOTIDE SEQUENCE [LARGE SCALE GENOMIC DNA]</scope>
    <source>
        <strain evidence="4">cv. Shenzhen</strain>
        <tissue evidence="3">Stem</tissue>
    </source>
</reference>
<dbReference type="STRING" id="1088818.A0A2I0A8S5"/>
<keyword evidence="1" id="KW-0862">Zinc</keyword>
<evidence type="ECO:0000259" key="2">
    <source>
        <dbReference type="PROSITE" id="PS50089"/>
    </source>
</evidence>
<evidence type="ECO:0000313" key="3">
    <source>
        <dbReference type="EMBL" id="PKA51932.1"/>
    </source>
</evidence>
<dbReference type="AlphaFoldDB" id="A0A2I0A8S5"/>
<dbReference type="PANTHER" id="PTHR45676:SF88">
    <property type="entry name" value="RING-H2 FINGER PROTEIN ATL33"/>
    <property type="match status" value="1"/>
</dbReference>
<name>A0A2I0A8S5_9ASPA</name>
<dbReference type="OrthoDB" id="8062037at2759"/>
<gene>
    <name evidence="3" type="primary">ATL51</name>
    <name evidence="3" type="ORF">AXF42_Ash008161</name>
</gene>
<dbReference type="EC" id="2.3.-.-" evidence="3"/>
<dbReference type="Proteomes" id="UP000236161">
    <property type="component" value="Unassembled WGS sequence"/>
</dbReference>
<dbReference type="EMBL" id="KZ452012">
    <property type="protein sequence ID" value="PKA51932.1"/>
    <property type="molecule type" value="Genomic_DNA"/>
</dbReference>
<dbReference type="PROSITE" id="PS50089">
    <property type="entry name" value="ZF_RING_2"/>
    <property type="match status" value="1"/>
</dbReference>
<dbReference type="PANTHER" id="PTHR45676">
    <property type="entry name" value="RING-H2 FINGER PROTEIN ATL51-RELATED"/>
    <property type="match status" value="1"/>
</dbReference>
<dbReference type="InterPro" id="IPR013083">
    <property type="entry name" value="Znf_RING/FYVE/PHD"/>
</dbReference>
<keyword evidence="3" id="KW-0012">Acyltransferase</keyword>
<keyword evidence="4" id="KW-1185">Reference proteome</keyword>
<dbReference type="Gene3D" id="3.30.40.10">
    <property type="entry name" value="Zinc/RING finger domain, C3HC4 (zinc finger)"/>
    <property type="match status" value="1"/>
</dbReference>
<dbReference type="GO" id="GO:0008270">
    <property type="term" value="F:zinc ion binding"/>
    <property type="evidence" value="ECO:0007669"/>
    <property type="project" value="UniProtKB-KW"/>
</dbReference>
<dbReference type="SMART" id="SM00184">
    <property type="entry name" value="RING"/>
    <property type="match status" value="1"/>
</dbReference>
<sequence length="110" mass="12233">MSTILCLGSGRRDEAPKVSETIPVCRYQKKQSFSTECSVCLTAFREGEKVRQLPACRHSFHAPCIDMWLYSHSSCPFCRAIVLQIPPGCQKGAAIEQQQVLQNGEVGDML</sequence>